<evidence type="ECO:0000256" key="6">
    <source>
        <dbReference type="ARBA" id="ARBA00023136"/>
    </source>
</evidence>
<dbReference type="Pfam" id="PF04093">
    <property type="entry name" value="MreD"/>
    <property type="match status" value="1"/>
</dbReference>
<evidence type="ECO:0000256" key="4">
    <source>
        <dbReference type="ARBA" id="ARBA00022960"/>
    </source>
</evidence>
<feature type="transmembrane region" description="Helical" evidence="7">
    <location>
        <begin position="73"/>
        <end position="91"/>
    </location>
</feature>
<protein>
    <submittedName>
        <fullName evidence="8">Unannotated protein</fullName>
    </submittedName>
</protein>
<comment type="subcellular location">
    <subcellularLocation>
        <location evidence="1">Cell membrane</location>
        <topology evidence="1">Multi-pass membrane protein</topology>
    </subcellularLocation>
</comment>
<feature type="transmembrane region" description="Helical" evidence="7">
    <location>
        <begin position="39"/>
        <end position="61"/>
    </location>
</feature>
<evidence type="ECO:0000256" key="5">
    <source>
        <dbReference type="ARBA" id="ARBA00022989"/>
    </source>
</evidence>
<evidence type="ECO:0000256" key="2">
    <source>
        <dbReference type="ARBA" id="ARBA00022475"/>
    </source>
</evidence>
<name>A0A6J7I7G4_9ZZZZ</name>
<reference evidence="8" key="1">
    <citation type="submission" date="2020-05" db="EMBL/GenBank/DDBJ databases">
        <authorList>
            <person name="Chiriac C."/>
            <person name="Salcher M."/>
            <person name="Ghai R."/>
            <person name="Kavagutti S V."/>
        </authorList>
    </citation>
    <scope>NUCLEOTIDE SEQUENCE</scope>
</reference>
<keyword evidence="5 7" id="KW-1133">Transmembrane helix</keyword>
<keyword evidence="2" id="KW-1003">Cell membrane</keyword>
<dbReference type="EMBL" id="CAFBMR010000103">
    <property type="protein sequence ID" value="CAB4926805.1"/>
    <property type="molecule type" value="Genomic_DNA"/>
</dbReference>
<dbReference type="AlphaFoldDB" id="A0A6J7I7G4"/>
<proteinExistence type="predicted"/>
<dbReference type="GO" id="GO:0005886">
    <property type="term" value="C:plasma membrane"/>
    <property type="evidence" value="ECO:0007669"/>
    <property type="project" value="UniProtKB-SubCell"/>
</dbReference>
<evidence type="ECO:0000256" key="7">
    <source>
        <dbReference type="SAM" id="Phobius"/>
    </source>
</evidence>
<keyword evidence="3 7" id="KW-0812">Transmembrane</keyword>
<dbReference type="InterPro" id="IPR007227">
    <property type="entry name" value="Cell_shape_determining_MreD"/>
</dbReference>
<dbReference type="NCBIfam" id="TIGR03426">
    <property type="entry name" value="shape_MreD"/>
    <property type="match status" value="1"/>
</dbReference>
<sequence>MIRKGALVALFVLAGVTLEVCLFARIPLPGATPDLVAVIVVSLALAFGSRTGALAGFFGGLAIDIAPPADSPIGVSALVLCVAGLLVGLASDPGGRSALASIGLAAGACAATLLVSAIVLGLVGSPRVEWANMGVLLVTTAAYGAILAAFVIPLTLRVSRIGQPPVRI</sequence>
<gene>
    <name evidence="8" type="ORF">UFOPK3610_01721</name>
</gene>
<keyword evidence="6 7" id="KW-0472">Membrane</keyword>
<feature type="transmembrane region" description="Helical" evidence="7">
    <location>
        <begin position="135"/>
        <end position="156"/>
    </location>
</feature>
<evidence type="ECO:0000313" key="8">
    <source>
        <dbReference type="EMBL" id="CAB4926805.1"/>
    </source>
</evidence>
<keyword evidence="4" id="KW-0133">Cell shape</keyword>
<feature type="transmembrane region" description="Helical" evidence="7">
    <location>
        <begin position="97"/>
        <end position="123"/>
    </location>
</feature>
<evidence type="ECO:0000256" key="1">
    <source>
        <dbReference type="ARBA" id="ARBA00004651"/>
    </source>
</evidence>
<evidence type="ECO:0000256" key="3">
    <source>
        <dbReference type="ARBA" id="ARBA00022692"/>
    </source>
</evidence>
<dbReference type="GO" id="GO:0008360">
    <property type="term" value="P:regulation of cell shape"/>
    <property type="evidence" value="ECO:0007669"/>
    <property type="project" value="UniProtKB-KW"/>
</dbReference>
<accession>A0A6J7I7G4</accession>
<organism evidence="8">
    <name type="scientific">freshwater metagenome</name>
    <dbReference type="NCBI Taxonomy" id="449393"/>
    <lineage>
        <taxon>unclassified sequences</taxon>
        <taxon>metagenomes</taxon>
        <taxon>ecological metagenomes</taxon>
    </lineage>
</organism>